<dbReference type="RefSeq" id="WP_065389419.1">
    <property type="nucleotide sequence ID" value="NZ_CAWMQN010000020.1"/>
</dbReference>
<evidence type="ECO:0000313" key="2">
    <source>
        <dbReference type="Proteomes" id="UP000092665"/>
    </source>
</evidence>
<evidence type="ECO:0000313" key="1">
    <source>
        <dbReference type="EMBL" id="OCA55870.1"/>
    </source>
</evidence>
<accession>A0A1B8YL43</accession>
<protein>
    <submittedName>
        <fullName evidence="1">Uncharacterized protein</fullName>
    </submittedName>
</protein>
<gene>
    <name evidence="1" type="ORF">Phpb_00980</name>
</gene>
<comment type="caution">
    <text evidence="1">The sequence shown here is derived from an EMBL/GenBank/DDBJ whole genome shotgun (WGS) entry which is preliminary data.</text>
</comment>
<sequence>MKKNYTISPQIINTIEVSNKPWGIQDSSSNSIYGNSVTKELTRGFKQPFDYKEFYDHSLSQAMG</sequence>
<organism evidence="1 2">
    <name type="scientific">Photorhabdus namnaonensis</name>
    <dbReference type="NCBI Taxonomy" id="1851568"/>
    <lineage>
        <taxon>Bacteria</taxon>
        <taxon>Pseudomonadati</taxon>
        <taxon>Pseudomonadota</taxon>
        <taxon>Gammaproteobacteria</taxon>
        <taxon>Enterobacterales</taxon>
        <taxon>Morganellaceae</taxon>
        <taxon>Photorhabdus</taxon>
    </lineage>
</organism>
<dbReference type="EMBL" id="LOIC01000020">
    <property type="protein sequence ID" value="OCA55870.1"/>
    <property type="molecule type" value="Genomic_DNA"/>
</dbReference>
<keyword evidence="2" id="KW-1185">Reference proteome</keyword>
<dbReference type="Proteomes" id="UP000092665">
    <property type="component" value="Unassembled WGS sequence"/>
</dbReference>
<reference evidence="2" key="1">
    <citation type="submission" date="2015-11" db="EMBL/GenBank/DDBJ databases">
        <authorList>
            <person name="Tobias N.J."/>
            <person name="Mishra B."/>
            <person name="Gupta D.K."/>
            <person name="Thines M."/>
            <person name="Stinear T.P."/>
            <person name="Bode H.B."/>
        </authorList>
    </citation>
    <scope>NUCLEOTIDE SEQUENCE [LARGE SCALE GENOMIC DNA]</scope>
    <source>
        <strain evidence="2">PB45.5</strain>
    </source>
</reference>
<dbReference type="AlphaFoldDB" id="A0A1B8YL43"/>
<proteinExistence type="predicted"/>
<name>A0A1B8YL43_9GAMM</name>